<name>A0A4R5FRN5_9ACTN</name>
<protein>
    <submittedName>
        <fullName evidence="2">Uncharacterized protein</fullName>
    </submittedName>
</protein>
<evidence type="ECO:0000256" key="1">
    <source>
        <dbReference type="SAM" id="MobiDB-lite"/>
    </source>
</evidence>
<comment type="caution">
    <text evidence="2">The sequence shown here is derived from an EMBL/GenBank/DDBJ whole genome shotgun (WGS) entry which is preliminary data.</text>
</comment>
<dbReference type="EMBL" id="SMLD01000026">
    <property type="protein sequence ID" value="TDE55825.1"/>
    <property type="molecule type" value="Genomic_DNA"/>
</dbReference>
<reference evidence="2 3" key="1">
    <citation type="submission" date="2019-03" db="EMBL/GenBank/DDBJ databases">
        <title>Draft genome sequences of novel Actinobacteria.</title>
        <authorList>
            <person name="Sahin N."/>
            <person name="Ay H."/>
            <person name="Saygin H."/>
        </authorList>
    </citation>
    <scope>NUCLEOTIDE SEQUENCE [LARGE SCALE GENOMIC DNA]</scope>
    <source>
        <strain evidence="2 3">6K102</strain>
    </source>
</reference>
<sequence length="84" mass="9225">MRDLWESLCEGAGQDESEVSTTREYWFRHEFREGSGSADEEDAVFVREPATRPNRSGVNVMSLTPGTGSSNATMQQRGAGQAVL</sequence>
<feature type="region of interest" description="Disordered" evidence="1">
    <location>
        <begin position="53"/>
        <end position="84"/>
    </location>
</feature>
<proteinExistence type="predicted"/>
<organism evidence="2 3">
    <name type="scientific">Nonomuraea mesophila</name>
    <dbReference type="NCBI Taxonomy" id="2530382"/>
    <lineage>
        <taxon>Bacteria</taxon>
        <taxon>Bacillati</taxon>
        <taxon>Actinomycetota</taxon>
        <taxon>Actinomycetes</taxon>
        <taxon>Streptosporangiales</taxon>
        <taxon>Streptosporangiaceae</taxon>
        <taxon>Nonomuraea</taxon>
    </lineage>
</organism>
<dbReference type="AlphaFoldDB" id="A0A4R5FRN5"/>
<keyword evidence="3" id="KW-1185">Reference proteome</keyword>
<gene>
    <name evidence="2" type="ORF">E1295_12840</name>
</gene>
<evidence type="ECO:0000313" key="2">
    <source>
        <dbReference type="EMBL" id="TDE55825.1"/>
    </source>
</evidence>
<accession>A0A4R5FRN5</accession>
<evidence type="ECO:0000313" key="3">
    <source>
        <dbReference type="Proteomes" id="UP000295136"/>
    </source>
</evidence>
<dbReference type="Proteomes" id="UP000295136">
    <property type="component" value="Unassembled WGS sequence"/>
</dbReference>
<feature type="compositionally biased region" description="Polar residues" evidence="1">
    <location>
        <begin position="53"/>
        <end position="78"/>
    </location>
</feature>
<dbReference type="RefSeq" id="WP_220448681.1">
    <property type="nucleotide sequence ID" value="NZ_SMLD01000026.1"/>
</dbReference>